<feature type="transmembrane region" description="Helical" evidence="2">
    <location>
        <begin position="43"/>
        <end position="61"/>
    </location>
</feature>
<dbReference type="PRINTS" id="PR00111">
    <property type="entry name" value="ABHYDROLASE"/>
</dbReference>
<sequence>MGSGRGSMMESGRRVVVTLFFMLAMLGSLMVSSGPLFVSVTDITVLLLSAMLGCSSCLFSLSEWRAYSFRSSVIDIPLLSLIRSVIIICAYSLCSSPSSYRPYFGITVICGVSTAIFLTAKAALFSFGVPPTVLEEVQHMRNSWALPFLFLSSMAFGLAHIIMAHRARYQASRKLLFRWEDEEASLTSELRYLLQATVDKKHLKSLKKLSKMSQLLDGKYHKRRGSDLPASSLADADSLFMDCNNVLVHYKLVEGHGNYQRRGPREHDASPKDVGSTGRYPVEQVLSGCDNILGGGSAESGNGKNGVILIHGFGGGVFSWRHVMNPLARQTRSTVVAFDRPGWGLTSRPSRSEWQQKRIPNPYELKSQVDLLFSFCDRLLLRSVVLVGHDDGGLLALMAAAKASKTNKVAVKGVVLVGVSLSREVVPSFTRILLHTSLGRQMLRPLLRSEIGHVTNRRAWHDASKLTADVLELYKAPLRVEGWDQALAEVTRSSVACTARAAAELLQTVEDLPALLVAGLHDMLVPLKAAQSLATKLPQSKFITIPGCGHLPPEECPGALLAAMLPFILSIFDAKDPL</sequence>
<evidence type="ECO:0000313" key="5">
    <source>
        <dbReference type="Proteomes" id="UP000001514"/>
    </source>
</evidence>
<gene>
    <name evidence="4" type="ORF">SELMODRAFT_153980</name>
</gene>
<dbReference type="AlphaFoldDB" id="D8SBH1"/>
<dbReference type="Proteomes" id="UP000001514">
    <property type="component" value="Unassembled WGS sequence"/>
</dbReference>
<dbReference type="FunCoup" id="D8SBH1">
    <property type="interactions" value="1344"/>
</dbReference>
<evidence type="ECO:0000259" key="3">
    <source>
        <dbReference type="Pfam" id="PF00561"/>
    </source>
</evidence>
<dbReference type="KEGG" id="smo:SELMODRAFT_153980"/>
<name>D8SBH1_SELML</name>
<dbReference type="InParanoid" id="D8SBH1"/>
<dbReference type="InterPro" id="IPR000073">
    <property type="entry name" value="AB_hydrolase_1"/>
</dbReference>
<feature type="region of interest" description="Disordered" evidence="1">
    <location>
        <begin position="258"/>
        <end position="278"/>
    </location>
</feature>
<reference evidence="4 5" key="1">
    <citation type="journal article" date="2011" name="Science">
        <title>The Selaginella genome identifies genetic changes associated with the evolution of vascular plants.</title>
        <authorList>
            <person name="Banks J.A."/>
            <person name="Nishiyama T."/>
            <person name="Hasebe M."/>
            <person name="Bowman J.L."/>
            <person name="Gribskov M."/>
            <person name="dePamphilis C."/>
            <person name="Albert V.A."/>
            <person name="Aono N."/>
            <person name="Aoyama T."/>
            <person name="Ambrose B.A."/>
            <person name="Ashton N.W."/>
            <person name="Axtell M.J."/>
            <person name="Barker E."/>
            <person name="Barker M.S."/>
            <person name="Bennetzen J.L."/>
            <person name="Bonawitz N.D."/>
            <person name="Chapple C."/>
            <person name="Cheng C."/>
            <person name="Correa L.G."/>
            <person name="Dacre M."/>
            <person name="DeBarry J."/>
            <person name="Dreyer I."/>
            <person name="Elias M."/>
            <person name="Engstrom E.M."/>
            <person name="Estelle M."/>
            <person name="Feng L."/>
            <person name="Finet C."/>
            <person name="Floyd S.K."/>
            <person name="Frommer W.B."/>
            <person name="Fujita T."/>
            <person name="Gramzow L."/>
            <person name="Gutensohn M."/>
            <person name="Harholt J."/>
            <person name="Hattori M."/>
            <person name="Heyl A."/>
            <person name="Hirai T."/>
            <person name="Hiwatashi Y."/>
            <person name="Ishikawa M."/>
            <person name="Iwata M."/>
            <person name="Karol K.G."/>
            <person name="Koehler B."/>
            <person name="Kolukisaoglu U."/>
            <person name="Kubo M."/>
            <person name="Kurata T."/>
            <person name="Lalonde S."/>
            <person name="Li K."/>
            <person name="Li Y."/>
            <person name="Litt A."/>
            <person name="Lyons E."/>
            <person name="Manning G."/>
            <person name="Maruyama T."/>
            <person name="Michael T.P."/>
            <person name="Mikami K."/>
            <person name="Miyazaki S."/>
            <person name="Morinaga S."/>
            <person name="Murata T."/>
            <person name="Mueller-Roeber B."/>
            <person name="Nelson D.R."/>
            <person name="Obara M."/>
            <person name="Oguri Y."/>
            <person name="Olmstead R.G."/>
            <person name="Onodera N."/>
            <person name="Petersen B.L."/>
            <person name="Pils B."/>
            <person name="Prigge M."/>
            <person name="Rensing S.A."/>
            <person name="Riano-Pachon D.M."/>
            <person name="Roberts A.W."/>
            <person name="Sato Y."/>
            <person name="Scheller H.V."/>
            <person name="Schulz B."/>
            <person name="Schulz C."/>
            <person name="Shakirov E.V."/>
            <person name="Shibagaki N."/>
            <person name="Shinohara N."/>
            <person name="Shippen D.E."/>
            <person name="Soerensen I."/>
            <person name="Sotooka R."/>
            <person name="Sugimoto N."/>
            <person name="Sugita M."/>
            <person name="Sumikawa N."/>
            <person name="Tanurdzic M."/>
            <person name="Theissen G."/>
            <person name="Ulvskov P."/>
            <person name="Wakazuki S."/>
            <person name="Weng J.K."/>
            <person name="Willats W.W."/>
            <person name="Wipf D."/>
            <person name="Wolf P.G."/>
            <person name="Yang L."/>
            <person name="Zimmer A.D."/>
            <person name="Zhu Q."/>
            <person name="Mitros T."/>
            <person name="Hellsten U."/>
            <person name="Loque D."/>
            <person name="Otillar R."/>
            <person name="Salamov A."/>
            <person name="Schmutz J."/>
            <person name="Shapiro H."/>
            <person name="Lindquist E."/>
            <person name="Lucas S."/>
            <person name="Rokhsar D."/>
            <person name="Grigoriev I.V."/>
        </authorList>
    </citation>
    <scope>NUCLEOTIDE SEQUENCE [LARGE SCALE GENOMIC DNA]</scope>
</reference>
<dbReference type="EMBL" id="GL377610">
    <property type="protein sequence ID" value="EFJ18387.1"/>
    <property type="molecule type" value="Genomic_DNA"/>
</dbReference>
<evidence type="ECO:0000256" key="2">
    <source>
        <dbReference type="SAM" id="Phobius"/>
    </source>
</evidence>
<organism evidence="5">
    <name type="scientific">Selaginella moellendorffii</name>
    <name type="common">Spikemoss</name>
    <dbReference type="NCBI Taxonomy" id="88036"/>
    <lineage>
        <taxon>Eukaryota</taxon>
        <taxon>Viridiplantae</taxon>
        <taxon>Streptophyta</taxon>
        <taxon>Embryophyta</taxon>
        <taxon>Tracheophyta</taxon>
        <taxon>Lycopodiopsida</taxon>
        <taxon>Selaginellales</taxon>
        <taxon>Selaginellaceae</taxon>
        <taxon>Selaginella</taxon>
    </lineage>
</organism>
<dbReference type="eggNOG" id="KOG1454">
    <property type="taxonomic scope" value="Eukaryota"/>
</dbReference>
<dbReference type="HOGENOM" id="CLU_034044_0_0_1"/>
<evidence type="ECO:0000256" key="1">
    <source>
        <dbReference type="SAM" id="MobiDB-lite"/>
    </source>
</evidence>
<keyword evidence="5" id="KW-1185">Reference proteome</keyword>
<dbReference type="Gene3D" id="3.40.50.1820">
    <property type="entry name" value="alpha/beta hydrolase"/>
    <property type="match status" value="1"/>
</dbReference>
<feature type="transmembrane region" description="Helical" evidence="2">
    <location>
        <begin position="73"/>
        <end position="93"/>
    </location>
</feature>
<feature type="transmembrane region" description="Helical" evidence="2">
    <location>
        <begin position="105"/>
        <end position="124"/>
    </location>
</feature>
<proteinExistence type="predicted"/>
<dbReference type="GO" id="GO:0016787">
    <property type="term" value="F:hydrolase activity"/>
    <property type="evidence" value="ECO:0000318"/>
    <property type="project" value="GO_Central"/>
</dbReference>
<accession>D8SBH1</accession>
<protein>
    <recommendedName>
        <fullName evidence="3">AB hydrolase-1 domain-containing protein</fullName>
    </recommendedName>
</protein>
<feature type="domain" description="AB hydrolase-1" evidence="3">
    <location>
        <begin position="307"/>
        <end position="554"/>
    </location>
</feature>
<dbReference type="OMA" id="HEECPTT"/>
<dbReference type="Pfam" id="PF00561">
    <property type="entry name" value="Abhydrolase_1"/>
    <property type="match status" value="1"/>
</dbReference>
<dbReference type="PANTHER" id="PTHR43689:SF8">
    <property type="entry name" value="ALPHA_BETA-HYDROLASES SUPERFAMILY PROTEIN"/>
    <property type="match status" value="1"/>
</dbReference>
<keyword evidence="2" id="KW-0812">Transmembrane</keyword>
<keyword evidence="2" id="KW-1133">Transmembrane helix</keyword>
<dbReference type="InterPro" id="IPR029058">
    <property type="entry name" value="AB_hydrolase_fold"/>
</dbReference>
<dbReference type="SUPFAM" id="SSF53474">
    <property type="entry name" value="alpha/beta-Hydrolases"/>
    <property type="match status" value="1"/>
</dbReference>
<dbReference type="STRING" id="88036.D8SBH1"/>
<dbReference type="Gramene" id="EFJ18387">
    <property type="protein sequence ID" value="EFJ18387"/>
    <property type="gene ID" value="SELMODRAFT_153980"/>
</dbReference>
<dbReference type="PANTHER" id="PTHR43689">
    <property type="entry name" value="HYDROLASE"/>
    <property type="match status" value="1"/>
</dbReference>
<feature type="transmembrane region" description="Helical" evidence="2">
    <location>
        <begin position="144"/>
        <end position="163"/>
    </location>
</feature>
<evidence type="ECO:0000313" key="4">
    <source>
        <dbReference type="EMBL" id="EFJ18387.1"/>
    </source>
</evidence>
<keyword evidence="2" id="KW-0472">Membrane</keyword>